<keyword evidence="1" id="KW-0863">Zinc-finger</keyword>
<protein>
    <recommendedName>
        <fullName evidence="2">ZAD domain-containing protein</fullName>
    </recommendedName>
</protein>
<feature type="non-terminal residue" evidence="3">
    <location>
        <position position="164"/>
    </location>
</feature>
<feature type="binding site" evidence="1">
    <location>
        <position position="15"/>
    </location>
    <ligand>
        <name>Zn(2+)</name>
        <dbReference type="ChEBI" id="CHEBI:29105"/>
    </ligand>
</feature>
<dbReference type="InterPro" id="IPR012934">
    <property type="entry name" value="Znf_AD"/>
</dbReference>
<sequence length="164" mass="18661">MKTANNSSLVVCRMCGEKKDTKFCLAVFSDFGKKQNLHQKINKITHINVCSEGFLPKQICHPCLNKLDAAYDFYTMVQSVQEKIYDEAVKCAERNDYDTFDQNRLFTLEEKCKQLTANTPIYVGESIITLKSGNEIPNISNNSSIETQVVPNQNFVTIRNHLLS</sequence>
<proteinExistence type="predicted"/>
<gene>
    <name evidence="3" type="ORF">g.14056</name>
</gene>
<dbReference type="Pfam" id="PF07776">
    <property type="entry name" value="zf-AD"/>
    <property type="match status" value="1"/>
</dbReference>
<accession>A0A1B6CGX6</accession>
<feature type="domain" description="ZAD" evidence="2">
    <location>
        <begin position="10"/>
        <end position="87"/>
    </location>
</feature>
<feature type="binding site" evidence="1">
    <location>
        <position position="12"/>
    </location>
    <ligand>
        <name>Zn(2+)</name>
        <dbReference type="ChEBI" id="CHEBI:29105"/>
    </ligand>
</feature>
<feature type="binding site" evidence="1">
    <location>
        <position position="63"/>
    </location>
    <ligand>
        <name>Zn(2+)</name>
        <dbReference type="ChEBI" id="CHEBI:29105"/>
    </ligand>
</feature>
<feature type="binding site" evidence="1">
    <location>
        <position position="60"/>
    </location>
    <ligand>
        <name>Zn(2+)</name>
        <dbReference type="ChEBI" id="CHEBI:29105"/>
    </ligand>
</feature>
<evidence type="ECO:0000259" key="2">
    <source>
        <dbReference type="PROSITE" id="PS51915"/>
    </source>
</evidence>
<dbReference type="SUPFAM" id="SSF57716">
    <property type="entry name" value="Glucocorticoid receptor-like (DNA-binding domain)"/>
    <property type="match status" value="1"/>
</dbReference>
<dbReference type="GO" id="GO:0005634">
    <property type="term" value="C:nucleus"/>
    <property type="evidence" value="ECO:0007669"/>
    <property type="project" value="InterPro"/>
</dbReference>
<evidence type="ECO:0000256" key="1">
    <source>
        <dbReference type="PROSITE-ProRule" id="PRU01263"/>
    </source>
</evidence>
<dbReference type="Gene3D" id="3.40.1800.20">
    <property type="match status" value="1"/>
</dbReference>
<evidence type="ECO:0000313" key="3">
    <source>
        <dbReference type="EMBL" id="JAS12714.1"/>
    </source>
</evidence>
<name>A0A1B6CGX6_9HEMI</name>
<keyword evidence="1" id="KW-0479">Metal-binding</keyword>
<organism evidence="3">
    <name type="scientific">Clastoptera arizonana</name>
    <name type="common">Arizona spittle bug</name>
    <dbReference type="NCBI Taxonomy" id="38151"/>
    <lineage>
        <taxon>Eukaryota</taxon>
        <taxon>Metazoa</taxon>
        <taxon>Ecdysozoa</taxon>
        <taxon>Arthropoda</taxon>
        <taxon>Hexapoda</taxon>
        <taxon>Insecta</taxon>
        <taxon>Pterygota</taxon>
        <taxon>Neoptera</taxon>
        <taxon>Paraneoptera</taxon>
        <taxon>Hemiptera</taxon>
        <taxon>Auchenorrhyncha</taxon>
        <taxon>Cercopoidea</taxon>
        <taxon>Clastopteridae</taxon>
        <taxon>Clastoptera</taxon>
    </lineage>
</organism>
<reference evidence="3" key="1">
    <citation type="submission" date="2015-12" db="EMBL/GenBank/DDBJ databases">
        <title>De novo transcriptome assembly of four potential Pierce s Disease insect vectors from Arizona vineyards.</title>
        <authorList>
            <person name="Tassone E.E."/>
        </authorList>
    </citation>
    <scope>NUCLEOTIDE SEQUENCE</scope>
</reference>
<dbReference type="AlphaFoldDB" id="A0A1B6CGX6"/>
<dbReference type="GO" id="GO:0008270">
    <property type="term" value="F:zinc ion binding"/>
    <property type="evidence" value="ECO:0007669"/>
    <property type="project" value="UniProtKB-UniRule"/>
</dbReference>
<dbReference type="PROSITE" id="PS51915">
    <property type="entry name" value="ZAD"/>
    <property type="match status" value="1"/>
</dbReference>
<dbReference type="EMBL" id="GEDC01024584">
    <property type="protein sequence ID" value="JAS12714.1"/>
    <property type="molecule type" value="Transcribed_RNA"/>
</dbReference>
<keyword evidence="1" id="KW-0862">Zinc</keyword>
<dbReference type="SMART" id="SM00868">
    <property type="entry name" value="zf-AD"/>
    <property type="match status" value="1"/>
</dbReference>